<keyword evidence="2" id="KW-1185">Reference proteome</keyword>
<organism evidence="1 2">
    <name type="scientific">Pontibacter populi</name>
    <dbReference type="NCBI Taxonomy" id="890055"/>
    <lineage>
        <taxon>Bacteria</taxon>
        <taxon>Pseudomonadati</taxon>
        <taxon>Bacteroidota</taxon>
        <taxon>Cytophagia</taxon>
        <taxon>Cytophagales</taxon>
        <taxon>Hymenobacteraceae</taxon>
        <taxon>Pontibacter</taxon>
    </lineage>
</organism>
<evidence type="ECO:0000313" key="2">
    <source>
        <dbReference type="Proteomes" id="UP001476807"/>
    </source>
</evidence>
<dbReference type="RefSeq" id="WP_350412588.1">
    <property type="nucleotide sequence ID" value="NZ_JBEOKT010000008.1"/>
</dbReference>
<proteinExistence type="predicted"/>
<dbReference type="Proteomes" id="UP001476807">
    <property type="component" value="Unassembled WGS sequence"/>
</dbReference>
<sequence length="139" mass="15851">MKVLIATLSIILLILLCSSQSEIPDRVSFIKLLANPEDYHGKRVMVTGFLHLDFEDYGLYFSDEHGNYLNSESAFWVDFAKTVAVQDDKGKEVSIDALNRRYVMIIGVFNKDSNGHLGAFAGEIHSIEKVYQLKKWYND</sequence>
<name>A0ABV1RUR5_9BACT</name>
<dbReference type="EMBL" id="JBEOKT010000008">
    <property type="protein sequence ID" value="MER2998133.1"/>
    <property type="molecule type" value="Genomic_DNA"/>
</dbReference>
<reference evidence="1 2" key="1">
    <citation type="submission" date="2024-06" db="EMBL/GenBank/DDBJ databases">
        <title>Pontibacter populi HYL7-15.</title>
        <authorList>
            <person name="Kim M.K."/>
        </authorList>
    </citation>
    <scope>NUCLEOTIDE SEQUENCE [LARGE SCALE GENOMIC DNA]</scope>
    <source>
        <strain evidence="1 2">HYL7-15</strain>
    </source>
</reference>
<evidence type="ECO:0000313" key="1">
    <source>
        <dbReference type="EMBL" id="MER2998133.1"/>
    </source>
</evidence>
<accession>A0ABV1RUR5</accession>
<protein>
    <recommendedName>
        <fullName evidence="3">DUF4369 domain-containing protein</fullName>
    </recommendedName>
</protein>
<gene>
    <name evidence="1" type="ORF">ABS362_11295</name>
</gene>
<comment type="caution">
    <text evidence="1">The sequence shown here is derived from an EMBL/GenBank/DDBJ whole genome shotgun (WGS) entry which is preliminary data.</text>
</comment>
<evidence type="ECO:0008006" key="3">
    <source>
        <dbReference type="Google" id="ProtNLM"/>
    </source>
</evidence>